<dbReference type="InterPro" id="IPR016181">
    <property type="entry name" value="Acyl_CoA_acyltransferase"/>
</dbReference>
<dbReference type="Pfam" id="PF17668">
    <property type="entry name" value="Acetyltransf_17"/>
    <property type="match status" value="1"/>
</dbReference>
<sequence>MEQSPIQHLKERLKIQKLTAEHLTQFNELLRYVFQVTNEDLQEVGWEDEEIERSKLPVLEKANVVGWFDGDKLASQIAVYPFEVNIYGKKYKMGGVTGVGTYPEYANLGLINELMLHCLTEMCQAGQTISYLYPYSIPYYRKKGWEIISDKMNYTMKDTQLPKPTEVYGMVERVDFTYPDILHIYQQFSETRHGAMIRGEIAWEEYWRWETDETIAAIYYDPDGLPQGYVFYNISNDVFDMKEMVYLNQEARNGLWNYITAHFSMVDEVKGRTYTNEPIAFLMEDSAITETIKPYIMARIVDVKQFLIDYPFEKVQGKLHFIVKDPLLTWNRGIFSVEIAEDGQVTIGEEETAHPIEVSIQMLTTMLMGYRRPAYLHKYDKISGAKNSLELLERMLPKGSAYFSDYF</sequence>
<dbReference type="PANTHER" id="PTHR37817">
    <property type="entry name" value="N-ACETYLTRANSFERASE EIS"/>
    <property type="match status" value="1"/>
</dbReference>
<protein>
    <submittedName>
        <fullName evidence="2">Predicted acetyltransferase</fullName>
    </submittedName>
</protein>
<dbReference type="InterPro" id="IPR000182">
    <property type="entry name" value="GNAT_dom"/>
</dbReference>
<dbReference type="Proteomes" id="UP000198948">
    <property type="component" value="Unassembled WGS sequence"/>
</dbReference>
<dbReference type="Pfam" id="PF13530">
    <property type="entry name" value="SCP2_2"/>
    <property type="match status" value="1"/>
</dbReference>
<dbReference type="GO" id="GO:0030649">
    <property type="term" value="P:aminoglycoside antibiotic catabolic process"/>
    <property type="evidence" value="ECO:0007669"/>
    <property type="project" value="TreeGrafter"/>
</dbReference>
<dbReference type="InterPro" id="IPR036527">
    <property type="entry name" value="SCP2_sterol-bd_dom_sf"/>
</dbReference>
<evidence type="ECO:0000259" key="1">
    <source>
        <dbReference type="PROSITE" id="PS51186"/>
    </source>
</evidence>
<dbReference type="OrthoDB" id="9768284at2"/>
<proteinExistence type="predicted"/>
<dbReference type="Pfam" id="PF13527">
    <property type="entry name" value="Acetyltransf_9"/>
    <property type="match status" value="1"/>
</dbReference>
<reference evidence="2 3" key="1">
    <citation type="submission" date="2016-10" db="EMBL/GenBank/DDBJ databases">
        <authorList>
            <person name="de Groot N.N."/>
        </authorList>
    </citation>
    <scope>NUCLEOTIDE SEQUENCE [LARGE SCALE GENOMIC DNA]</scope>
    <source>
        <strain evidence="2 3">DSM 13760</strain>
    </source>
</reference>
<dbReference type="GO" id="GO:0034069">
    <property type="term" value="F:aminoglycoside N-acetyltransferase activity"/>
    <property type="evidence" value="ECO:0007669"/>
    <property type="project" value="TreeGrafter"/>
</dbReference>
<dbReference type="InterPro" id="IPR025559">
    <property type="entry name" value="Eis_dom"/>
</dbReference>
<dbReference type="AlphaFoldDB" id="A0A1H9RNX2"/>
<dbReference type="STRING" id="142588.SAMN04488559_104144"/>
<dbReference type="PANTHER" id="PTHR37817:SF1">
    <property type="entry name" value="N-ACETYLTRANSFERASE EIS"/>
    <property type="match status" value="1"/>
</dbReference>
<dbReference type="Gene3D" id="3.30.1050.10">
    <property type="entry name" value="SCP2 sterol-binding domain"/>
    <property type="match status" value="1"/>
</dbReference>
<dbReference type="PROSITE" id="PS51186">
    <property type="entry name" value="GNAT"/>
    <property type="match status" value="1"/>
</dbReference>
<dbReference type="InterPro" id="IPR041380">
    <property type="entry name" value="Acetyltransf_17"/>
</dbReference>
<evidence type="ECO:0000313" key="3">
    <source>
        <dbReference type="Proteomes" id="UP000198948"/>
    </source>
</evidence>
<dbReference type="SUPFAM" id="SSF55729">
    <property type="entry name" value="Acyl-CoA N-acyltransferases (Nat)"/>
    <property type="match status" value="1"/>
</dbReference>
<gene>
    <name evidence="2" type="ORF">SAMN04488559_104144</name>
</gene>
<accession>A0A1H9RNX2</accession>
<feature type="domain" description="N-acetyltransferase" evidence="1">
    <location>
        <begin position="13"/>
        <end position="166"/>
    </location>
</feature>
<organism evidence="2 3">
    <name type="scientific">Isobaculum melis</name>
    <dbReference type="NCBI Taxonomy" id="142588"/>
    <lineage>
        <taxon>Bacteria</taxon>
        <taxon>Bacillati</taxon>
        <taxon>Bacillota</taxon>
        <taxon>Bacilli</taxon>
        <taxon>Lactobacillales</taxon>
        <taxon>Carnobacteriaceae</taxon>
        <taxon>Isobaculum</taxon>
    </lineage>
</organism>
<dbReference type="EMBL" id="FOHA01000004">
    <property type="protein sequence ID" value="SER73579.1"/>
    <property type="molecule type" value="Genomic_DNA"/>
</dbReference>
<keyword evidence="2" id="KW-0808">Transferase</keyword>
<dbReference type="RefSeq" id="WP_092650981.1">
    <property type="nucleotide sequence ID" value="NZ_FOHA01000004.1"/>
</dbReference>
<name>A0A1H9RNX2_9LACT</name>
<evidence type="ECO:0000313" key="2">
    <source>
        <dbReference type="EMBL" id="SER73579.1"/>
    </source>
</evidence>
<keyword evidence="3" id="KW-1185">Reference proteome</keyword>
<dbReference type="InterPro" id="IPR051554">
    <property type="entry name" value="Acetyltransferase_Eis"/>
</dbReference>
<dbReference type="Gene3D" id="3.40.630.30">
    <property type="match status" value="2"/>
</dbReference>
<dbReference type="SUPFAM" id="SSF55718">
    <property type="entry name" value="SCP-like"/>
    <property type="match status" value="1"/>
</dbReference>